<dbReference type="Proteomes" id="UP001225134">
    <property type="component" value="Unassembled WGS sequence"/>
</dbReference>
<dbReference type="InterPro" id="IPR018755">
    <property type="entry name" value="Phage_Mu_Gp48"/>
</dbReference>
<dbReference type="EMBL" id="JASSPP010000007">
    <property type="protein sequence ID" value="MDK9580852.1"/>
    <property type="molecule type" value="Genomic_DNA"/>
</dbReference>
<dbReference type="RefSeq" id="WP_285153103.1">
    <property type="nucleotide sequence ID" value="NZ_JASSPP010000007.1"/>
</dbReference>
<keyword evidence="2" id="KW-1185">Reference proteome</keyword>
<accession>A0ABT7HJZ3</accession>
<comment type="caution">
    <text evidence="1">The sequence shown here is derived from an EMBL/GenBank/DDBJ whole genome shotgun (WGS) entry which is preliminary data.</text>
</comment>
<evidence type="ECO:0000313" key="2">
    <source>
        <dbReference type="Proteomes" id="UP001225134"/>
    </source>
</evidence>
<sequence length="189" mass="22460">MINYEKLNNTQLDTVVNLSEELPKFMAELREFQYILKNEDIELQLIYYRLKKTLFNTFISTCDHEGIKVFEYLLNGFIDESLPLETRRYQVLSGWQGELPYTYRNLIKKLDFLLCKDQYKLLIDYDKYNISIETHIPDYNRNNIVINSLRGFIPANMGIKQNNTVRYTINGNTYYGNVIAEFRSYRIGG</sequence>
<name>A0ABT7HJZ3_9FUSO</name>
<evidence type="ECO:0000313" key="1">
    <source>
        <dbReference type="EMBL" id="MDK9580852.1"/>
    </source>
</evidence>
<evidence type="ECO:0008006" key="3">
    <source>
        <dbReference type="Google" id="ProtNLM"/>
    </source>
</evidence>
<proteinExistence type="predicted"/>
<reference evidence="1 2" key="1">
    <citation type="submission" date="2023-06" db="EMBL/GenBank/DDBJ databases">
        <title>Antibody response to the Sneathia vaginalis cytopathogenic toxin A during pregnancy.</title>
        <authorList>
            <person name="Mccoy Z.T."/>
            <person name="Serrano M.G."/>
            <person name="Spaine K."/>
            <person name="Edwards D.J."/>
            <person name="Buck G.A."/>
            <person name="Jefferson K."/>
        </authorList>
    </citation>
    <scope>NUCLEOTIDE SEQUENCE [LARGE SCALE GENOMIC DNA]</scope>
    <source>
        <strain evidence="1 2">CCUG 42621</strain>
    </source>
</reference>
<organism evidence="1 2">
    <name type="scientific">Sneathia sanguinegens</name>
    <dbReference type="NCBI Taxonomy" id="40543"/>
    <lineage>
        <taxon>Bacteria</taxon>
        <taxon>Fusobacteriati</taxon>
        <taxon>Fusobacteriota</taxon>
        <taxon>Fusobacteriia</taxon>
        <taxon>Fusobacteriales</taxon>
        <taxon>Leptotrichiaceae</taxon>
        <taxon>Sneathia</taxon>
    </lineage>
</organism>
<gene>
    <name evidence="1" type="ORF">QQA45_04895</name>
</gene>
<protein>
    <recommendedName>
        <fullName evidence="3">DUF2313 domain-containing protein</fullName>
    </recommendedName>
</protein>
<dbReference type="Pfam" id="PF10076">
    <property type="entry name" value="Phage_Mu_Gp48"/>
    <property type="match status" value="1"/>
</dbReference>